<evidence type="ECO:0000313" key="3">
    <source>
        <dbReference type="EMBL" id="MDO3634444.1"/>
    </source>
</evidence>
<gene>
    <name evidence="3" type="ORF">Q2100_01635</name>
</gene>
<evidence type="ECO:0000259" key="2">
    <source>
        <dbReference type="Pfam" id="PF00149"/>
    </source>
</evidence>
<comment type="caution">
    <text evidence="3">The sequence shown here is derived from an EMBL/GenBank/DDBJ whole genome shotgun (WGS) entry which is preliminary data.</text>
</comment>
<keyword evidence="4" id="KW-1185">Reference proteome</keyword>
<dbReference type="Pfam" id="PF00149">
    <property type="entry name" value="Metallophos"/>
    <property type="match status" value="1"/>
</dbReference>
<feature type="compositionally biased region" description="Basic and acidic residues" evidence="1">
    <location>
        <begin position="86"/>
        <end position="104"/>
    </location>
</feature>
<proteinExistence type="predicted"/>
<name>A0ABT8U9H8_9MYCO</name>
<dbReference type="PANTHER" id="PTHR42850">
    <property type="entry name" value="METALLOPHOSPHOESTERASE"/>
    <property type="match status" value="1"/>
</dbReference>
<dbReference type="InterPro" id="IPR050126">
    <property type="entry name" value="Ap4A_hydrolase"/>
</dbReference>
<evidence type="ECO:0000313" key="4">
    <source>
        <dbReference type="Proteomes" id="UP001168823"/>
    </source>
</evidence>
<feature type="region of interest" description="Disordered" evidence="1">
    <location>
        <begin position="86"/>
        <end position="105"/>
    </location>
</feature>
<protein>
    <submittedName>
        <fullName evidence="3">Metallophosphoesterase</fullName>
    </submittedName>
</protein>
<dbReference type="Proteomes" id="UP001168823">
    <property type="component" value="Unassembled WGS sequence"/>
</dbReference>
<sequence>MTGYDIIGDVHGCASLLTRLMGRLGYRVGESGAYEQPGRQVVFVGDLVDRGGEQLQVLETVKRMVDSGSAQIVMGNHEFNAVAYDTEHPDRPGEHLRPRSEKNTNQHRAFLDQVDGEARAGYLKWFAAMPLWLDLGDIRVVHACWHEPSMRVVEEALGSNRFSAREQFVRASDTEDPLYEAIEVLLKGPEIDLAKHRLEPYYDKDGHPRSRARVAWWRENATTLRQLAVLDGNFRTASGEAYPELPDVTVDPAESSYTYRGDVPVFYGHYWRSGSPEAGSDYTRRSACVDFSAVKTGNLVAYRWDGEDEIRPGHYVLSA</sequence>
<dbReference type="RefSeq" id="WP_302912583.1">
    <property type="nucleotide sequence ID" value="NZ_JAUMSQ010000005.1"/>
</dbReference>
<dbReference type="InterPro" id="IPR029052">
    <property type="entry name" value="Metallo-depent_PP-like"/>
</dbReference>
<dbReference type="Gene3D" id="3.60.21.10">
    <property type="match status" value="1"/>
</dbReference>
<reference evidence="3" key="1">
    <citation type="submission" date="2023-07" db="EMBL/GenBank/DDBJ databases">
        <title>Mycolicibacterium sp. nov., a novel bacterial species.</title>
        <authorList>
            <person name="Cao Y."/>
        </authorList>
    </citation>
    <scope>NUCLEOTIDE SEQUENCE</scope>
    <source>
        <strain evidence="3">KC 300</strain>
    </source>
</reference>
<dbReference type="InterPro" id="IPR004843">
    <property type="entry name" value="Calcineurin-like_PHP"/>
</dbReference>
<dbReference type="EMBL" id="JAUMSQ010000005">
    <property type="protein sequence ID" value="MDO3634444.1"/>
    <property type="molecule type" value="Genomic_DNA"/>
</dbReference>
<feature type="domain" description="Calcineurin-like phosphoesterase" evidence="2">
    <location>
        <begin position="6"/>
        <end position="181"/>
    </location>
</feature>
<dbReference type="PANTHER" id="PTHR42850:SF7">
    <property type="entry name" value="BIS(5'-NUCLEOSYL)-TETRAPHOSPHATASE PRPE [ASYMMETRICAL]"/>
    <property type="match status" value="1"/>
</dbReference>
<accession>A0ABT8U9H8</accession>
<dbReference type="SUPFAM" id="SSF56300">
    <property type="entry name" value="Metallo-dependent phosphatases"/>
    <property type="match status" value="1"/>
</dbReference>
<evidence type="ECO:0000256" key="1">
    <source>
        <dbReference type="SAM" id="MobiDB-lite"/>
    </source>
</evidence>
<organism evidence="3 4">
    <name type="scientific">Mycolicibacterium arseniciresistens</name>
    <dbReference type="NCBI Taxonomy" id="3062257"/>
    <lineage>
        <taxon>Bacteria</taxon>
        <taxon>Bacillati</taxon>
        <taxon>Actinomycetota</taxon>
        <taxon>Actinomycetes</taxon>
        <taxon>Mycobacteriales</taxon>
        <taxon>Mycobacteriaceae</taxon>
        <taxon>Mycolicibacterium</taxon>
    </lineage>
</organism>